<evidence type="ECO:0000256" key="4">
    <source>
        <dbReference type="SAM" id="SignalP"/>
    </source>
</evidence>
<evidence type="ECO:0000313" key="5">
    <source>
        <dbReference type="EMBL" id="ENN75703.1"/>
    </source>
</evidence>
<evidence type="ECO:0000256" key="3">
    <source>
        <dbReference type="SAM" id="MobiDB-lite"/>
    </source>
</evidence>
<keyword evidence="8" id="KW-1185">Reference proteome</keyword>
<evidence type="ECO:0000313" key="6">
    <source>
        <dbReference type="EMBL" id="ERL87698.1"/>
    </source>
</evidence>
<gene>
    <name evidence="7" type="primary">109539179</name>
    <name evidence="6" type="ORF">D910_05088</name>
    <name evidence="5" type="ORF">YQE_07664</name>
</gene>
<name>N6TDA6_DENPD</name>
<dbReference type="Pfam" id="PF00379">
    <property type="entry name" value="Chitin_bind_4"/>
    <property type="match status" value="1"/>
</dbReference>
<organism evidence="5">
    <name type="scientific">Dendroctonus ponderosae</name>
    <name type="common">Mountain pine beetle</name>
    <dbReference type="NCBI Taxonomy" id="77166"/>
    <lineage>
        <taxon>Eukaryota</taxon>
        <taxon>Metazoa</taxon>
        <taxon>Ecdysozoa</taxon>
        <taxon>Arthropoda</taxon>
        <taxon>Hexapoda</taxon>
        <taxon>Insecta</taxon>
        <taxon>Pterygota</taxon>
        <taxon>Neoptera</taxon>
        <taxon>Endopterygota</taxon>
        <taxon>Coleoptera</taxon>
        <taxon>Polyphaga</taxon>
        <taxon>Cucujiformia</taxon>
        <taxon>Curculionidae</taxon>
        <taxon>Scolytinae</taxon>
        <taxon>Dendroctonus</taxon>
    </lineage>
</organism>
<dbReference type="KEGG" id="dpa:109539179"/>
<dbReference type="GO" id="GO:0031012">
    <property type="term" value="C:extracellular matrix"/>
    <property type="evidence" value="ECO:0007669"/>
    <property type="project" value="TreeGrafter"/>
</dbReference>
<dbReference type="GO" id="GO:0005615">
    <property type="term" value="C:extracellular space"/>
    <property type="evidence" value="ECO:0007669"/>
    <property type="project" value="TreeGrafter"/>
</dbReference>
<dbReference type="EnsemblMetazoa" id="XM_019906789.1">
    <property type="protein sequence ID" value="XP_019762348.1"/>
    <property type="gene ID" value="LOC109539179"/>
</dbReference>
<dbReference type="PRINTS" id="PR00947">
    <property type="entry name" value="CUTICLE"/>
</dbReference>
<evidence type="ECO:0000313" key="8">
    <source>
        <dbReference type="Proteomes" id="UP000019118"/>
    </source>
</evidence>
<reference evidence="7" key="2">
    <citation type="submission" date="2024-08" db="UniProtKB">
        <authorList>
            <consortium name="EnsemblMetazoa"/>
        </authorList>
    </citation>
    <scope>IDENTIFICATION</scope>
</reference>
<reference evidence="8 9" key="1">
    <citation type="journal article" date="2013" name="Genome Biol.">
        <title>Draft genome of the mountain pine beetle, Dendroctonus ponderosae Hopkins, a major forest pest.</title>
        <authorList>
            <person name="Keeling C.I."/>
            <person name="Yuen M.M."/>
            <person name="Liao N.Y."/>
            <person name="Docking T.R."/>
            <person name="Chan S.K."/>
            <person name="Taylor G.A."/>
            <person name="Palmquist D.L."/>
            <person name="Jackman S.D."/>
            <person name="Nguyen A."/>
            <person name="Li M."/>
            <person name="Henderson H."/>
            <person name="Janes J.K."/>
            <person name="Zhao Y."/>
            <person name="Pandoh P."/>
            <person name="Moore R."/>
            <person name="Sperling F.A."/>
            <person name="Huber D.P."/>
            <person name="Birol I."/>
            <person name="Jones S.J."/>
            <person name="Bohlmann J."/>
        </authorList>
    </citation>
    <scope>NUCLEOTIDE SEQUENCE</scope>
</reference>
<evidence type="ECO:0000313" key="9">
    <source>
        <dbReference type="Proteomes" id="UP000030742"/>
    </source>
</evidence>
<dbReference type="PANTHER" id="PTHR12236">
    <property type="entry name" value="STRUCTURAL CONTITUENT OF CUTICLE"/>
    <property type="match status" value="1"/>
</dbReference>
<feature type="region of interest" description="Disordered" evidence="3">
    <location>
        <begin position="40"/>
        <end position="81"/>
    </location>
</feature>
<dbReference type="Proteomes" id="UP000030742">
    <property type="component" value="Unassembled WGS sequence"/>
</dbReference>
<dbReference type="InterPro" id="IPR051217">
    <property type="entry name" value="Insect_Cuticle_Struc_Prot"/>
</dbReference>
<dbReference type="Proteomes" id="UP000019118">
    <property type="component" value="Unassembled WGS sequence"/>
</dbReference>
<dbReference type="EMBL" id="KB741002">
    <property type="protein sequence ID" value="ENN75703.1"/>
    <property type="molecule type" value="Genomic_DNA"/>
</dbReference>
<protein>
    <submittedName>
        <fullName evidence="5 7">Uncharacterized protein</fullName>
    </submittedName>
</protein>
<evidence type="ECO:0000313" key="7">
    <source>
        <dbReference type="EnsemblMetazoa" id="XP_019762348.1"/>
    </source>
</evidence>
<feature type="non-terminal residue" evidence="5">
    <location>
        <position position="1"/>
    </location>
</feature>
<dbReference type="PANTHER" id="PTHR12236:SF76">
    <property type="entry name" value="ADULT-SPECIFIC CUTICULAR PROTEIN ACP-20-LIKE PROTEIN"/>
    <property type="match status" value="1"/>
</dbReference>
<sequence>MNTFAVVLYVSIAITAALAFPGHGDGHEEHKGEEHHVPGYHFEYGVHDPHSKDHKSQEEHRDHDDVKGSYTIHDPDGTKRIVEYNSGKKDGFQAVVKREGHAQHPAIYGDKHADGHGHEDHGKGGTSYVGVTHWGHGSGR</sequence>
<keyword evidence="1 2" id="KW-0193">Cuticle</keyword>
<dbReference type="OrthoDB" id="6382835at2759"/>
<evidence type="ECO:0000256" key="2">
    <source>
        <dbReference type="PROSITE-ProRule" id="PRU00497"/>
    </source>
</evidence>
<feature type="compositionally biased region" description="Basic and acidic residues" evidence="3">
    <location>
        <begin position="44"/>
        <end position="81"/>
    </location>
</feature>
<dbReference type="OMA" id="AIPIANH"/>
<dbReference type="PROSITE" id="PS51155">
    <property type="entry name" value="CHIT_BIND_RR_2"/>
    <property type="match status" value="1"/>
</dbReference>
<keyword evidence="4" id="KW-0732">Signal</keyword>
<feature type="signal peptide" evidence="4">
    <location>
        <begin position="1"/>
        <end position="19"/>
    </location>
</feature>
<evidence type="ECO:0000256" key="1">
    <source>
        <dbReference type="ARBA" id="ARBA00022460"/>
    </source>
</evidence>
<dbReference type="EMBL" id="KB631984">
    <property type="protein sequence ID" value="ERL87698.1"/>
    <property type="molecule type" value="Genomic_DNA"/>
</dbReference>
<dbReference type="HOGENOM" id="CLU_075165_3_7_1"/>
<accession>N6TDA6</accession>
<proteinExistence type="predicted"/>
<dbReference type="InterPro" id="IPR000618">
    <property type="entry name" value="Insect_cuticle"/>
</dbReference>
<dbReference type="STRING" id="77166.N6TDA6"/>
<dbReference type="AlphaFoldDB" id="N6TDA6"/>
<dbReference type="GO" id="GO:0042302">
    <property type="term" value="F:structural constituent of cuticle"/>
    <property type="evidence" value="ECO:0007669"/>
    <property type="project" value="UniProtKB-UniRule"/>
</dbReference>
<feature type="chain" id="PRO_5010971729" evidence="4">
    <location>
        <begin position="20"/>
        <end position="140"/>
    </location>
</feature>